<evidence type="ECO:0000313" key="1">
    <source>
        <dbReference type="EMBL" id="QTR45785.1"/>
    </source>
</evidence>
<evidence type="ECO:0000313" key="2">
    <source>
        <dbReference type="Proteomes" id="UP000672039"/>
    </source>
</evidence>
<sequence>MTAPETIPASSRRLHLLKELLAVQRQLVAATREQVTLRRRVSALENSLGASEQPSPTATQ</sequence>
<gene>
    <name evidence="1" type="ORF">J9253_17610</name>
</gene>
<name>A0ABX7WQH5_9GAMM</name>
<protein>
    <submittedName>
        <fullName evidence="1">Uncharacterized protein</fullName>
    </submittedName>
</protein>
<dbReference type="RefSeq" id="WP_210222174.1">
    <property type="nucleotide sequence ID" value="NZ_CP072801.1"/>
</dbReference>
<organism evidence="1 2">
    <name type="scientific">Thiothrix litoralis</name>
    <dbReference type="NCBI Taxonomy" id="2891210"/>
    <lineage>
        <taxon>Bacteria</taxon>
        <taxon>Pseudomonadati</taxon>
        <taxon>Pseudomonadota</taxon>
        <taxon>Gammaproteobacteria</taxon>
        <taxon>Thiotrichales</taxon>
        <taxon>Thiotrichaceae</taxon>
        <taxon>Thiothrix</taxon>
    </lineage>
</organism>
<proteinExistence type="predicted"/>
<dbReference type="Proteomes" id="UP000672039">
    <property type="component" value="Chromosome"/>
</dbReference>
<reference evidence="1 2" key="1">
    <citation type="submission" date="2021-04" db="EMBL/GenBank/DDBJ databases">
        <title>Genomics, taxonomy and metabolism of representatives of sulfur bacteria of the genus Thiothrix: Thiothrix fructosivorans QT, Thiothrix unzii A1T and three new species, Thiothrix subterranea sp. nov., Thiothrix litoralis sp. nov. and 'Candidatus Thiothrix anitrata' sp. nov.</title>
        <authorList>
            <person name="Ravin N.V."/>
            <person name="Smolyakov D."/>
            <person name="Rudenko T.S."/>
            <person name="Mardanov A.V."/>
            <person name="Beletsky A.V."/>
            <person name="Markov N.D."/>
            <person name="Fomenkov A.I."/>
            <person name="Roberts R.J."/>
            <person name="Karnachuk O.V."/>
            <person name="Novikov A."/>
            <person name="Grabovich M.Y."/>
        </authorList>
    </citation>
    <scope>NUCLEOTIDE SEQUENCE [LARGE SCALE GENOMIC DNA]</scope>
    <source>
        <strain evidence="1 2">AS</strain>
    </source>
</reference>
<accession>A0ABX7WQH5</accession>
<dbReference type="EMBL" id="CP072801">
    <property type="protein sequence ID" value="QTR45785.1"/>
    <property type="molecule type" value="Genomic_DNA"/>
</dbReference>
<keyword evidence="2" id="KW-1185">Reference proteome</keyword>